<evidence type="ECO:0000313" key="2">
    <source>
        <dbReference type="EMBL" id="CUA78112.1"/>
    </source>
</evidence>
<proteinExistence type="predicted"/>
<accession>A0A0K6GHL5</accession>
<evidence type="ECO:0000256" key="1">
    <source>
        <dbReference type="SAM" id="MobiDB-lite"/>
    </source>
</evidence>
<dbReference type="EMBL" id="CYGV01001955">
    <property type="protein sequence ID" value="CUA78112.1"/>
    <property type="molecule type" value="Genomic_DNA"/>
</dbReference>
<name>A0A0K6GHL5_9AGAM</name>
<organism evidence="2 3">
    <name type="scientific">Rhizoctonia solani</name>
    <dbReference type="NCBI Taxonomy" id="456999"/>
    <lineage>
        <taxon>Eukaryota</taxon>
        <taxon>Fungi</taxon>
        <taxon>Dikarya</taxon>
        <taxon>Basidiomycota</taxon>
        <taxon>Agaricomycotina</taxon>
        <taxon>Agaricomycetes</taxon>
        <taxon>Cantharellales</taxon>
        <taxon>Ceratobasidiaceae</taxon>
        <taxon>Rhizoctonia</taxon>
    </lineage>
</organism>
<dbReference type="AlphaFoldDB" id="A0A0K6GHL5"/>
<protein>
    <submittedName>
        <fullName evidence="2">Uncharacterized protein</fullName>
    </submittedName>
</protein>
<evidence type="ECO:0000313" key="3">
    <source>
        <dbReference type="Proteomes" id="UP000044841"/>
    </source>
</evidence>
<gene>
    <name evidence="2" type="ORF">RSOLAG22IIIB_02730</name>
</gene>
<sequence>MTEHPPLFATTTNLTLSAQLAQLRSYSIMNFGPASEFHTRLCLALKTAGMELPMSYLLLGVIINTIALININPTDFVVNARTITDVLSLKQEIALLCIYYNIQVVLEFESLKLVPHGLRRDCKALGINGKILIKKNKLSEKDIQIRDESQTLLHFLALVRYLMANPETQIELLISDFNRTSLVYLPSDTIRKPGVGQRVVRRRAISSVWTLNGQGFDICTPATAPAPMREASNRKTQAINKPRFNPFKAKPRPTKPALTRMNIDDDENTPPPMLSDAPLRMRRKTPFGLGRF</sequence>
<keyword evidence="3" id="KW-1185">Reference proteome</keyword>
<feature type="region of interest" description="Disordered" evidence="1">
    <location>
        <begin position="243"/>
        <end position="292"/>
    </location>
</feature>
<reference evidence="2 3" key="1">
    <citation type="submission" date="2015-07" db="EMBL/GenBank/DDBJ databases">
        <authorList>
            <person name="Noorani M."/>
        </authorList>
    </citation>
    <scope>NUCLEOTIDE SEQUENCE [LARGE SCALE GENOMIC DNA]</scope>
    <source>
        <strain evidence="2">BBA 69670</strain>
    </source>
</reference>
<dbReference type="Proteomes" id="UP000044841">
    <property type="component" value="Unassembled WGS sequence"/>
</dbReference>